<dbReference type="InterPro" id="IPR008952">
    <property type="entry name" value="Tetraspanin_EC2_sf"/>
</dbReference>
<evidence type="ECO:0000256" key="3">
    <source>
        <dbReference type="ARBA" id="ARBA00022989"/>
    </source>
</evidence>
<dbReference type="PRINTS" id="PR00218">
    <property type="entry name" value="PERIPHERNRDS"/>
</dbReference>
<keyword evidence="2 5" id="KW-0812">Transmembrane</keyword>
<comment type="subcellular location">
    <subcellularLocation>
        <location evidence="1">Membrane</location>
        <topology evidence="1">Multi-pass membrane protein</topology>
    </subcellularLocation>
</comment>
<feature type="transmembrane region" description="Helical" evidence="5">
    <location>
        <begin position="29"/>
        <end position="50"/>
    </location>
</feature>
<gene>
    <name evidence="6" type="ORF">AVEN_195439_1</name>
</gene>
<keyword evidence="7" id="KW-1185">Reference proteome</keyword>
<evidence type="ECO:0000256" key="2">
    <source>
        <dbReference type="ARBA" id="ARBA00022692"/>
    </source>
</evidence>
<dbReference type="Proteomes" id="UP000499080">
    <property type="component" value="Unassembled WGS sequence"/>
</dbReference>
<keyword evidence="3 5" id="KW-1133">Transmembrane helix</keyword>
<feature type="transmembrane region" description="Helical" evidence="5">
    <location>
        <begin position="70"/>
        <end position="95"/>
    </location>
</feature>
<dbReference type="EMBL" id="BGPR01002328">
    <property type="protein sequence ID" value="GBM71699.1"/>
    <property type="molecule type" value="Genomic_DNA"/>
</dbReference>
<dbReference type="Gene3D" id="1.10.1450.10">
    <property type="entry name" value="Tetraspanin"/>
    <property type="match status" value="1"/>
</dbReference>
<reference evidence="6 7" key="1">
    <citation type="journal article" date="2019" name="Sci. Rep.">
        <title>Orb-weaving spider Araneus ventricosus genome elucidates the spidroin gene catalogue.</title>
        <authorList>
            <person name="Kono N."/>
            <person name="Nakamura H."/>
            <person name="Ohtoshi R."/>
            <person name="Moran D.A.P."/>
            <person name="Shinohara A."/>
            <person name="Yoshida Y."/>
            <person name="Fujiwara M."/>
            <person name="Mori M."/>
            <person name="Tomita M."/>
            <person name="Arakawa K."/>
        </authorList>
    </citation>
    <scope>NUCLEOTIDE SEQUENCE [LARGE SCALE GENOMIC DNA]</scope>
</reference>
<dbReference type="GO" id="GO:0007601">
    <property type="term" value="P:visual perception"/>
    <property type="evidence" value="ECO:0007669"/>
    <property type="project" value="InterPro"/>
</dbReference>
<accession>A0A4Y2I3B8</accession>
<name>A0A4Y2I3B8_ARAVE</name>
<evidence type="ECO:0000313" key="6">
    <source>
        <dbReference type="EMBL" id="GBM71699.1"/>
    </source>
</evidence>
<dbReference type="GO" id="GO:0016020">
    <property type="term" value="C:membrane"/>
    <property type="evidence" value="ECO:0007669"/>
    <property type="project" value="UniProtKB-SubCell"/>
</dbReference>
<dbReference type="Pfam" id="PF00335">
    <property type="entry name" value="Tetraspanin"/>
    <property type="match status" value="1"/>
</dbReference>
<dbReference type="InterPro" id="IPR018499">
    <property type="entry name" value="Tetraspanin/Peripherin"/>
</dbReference>
<organism evidence="6 7">
    <name type="scientific">Araneus ventricosus</name>
    <name type="common">Orbweaver spider</name>
    <name type="synonym">Epeira ventricosa</name>
    <dbReference type="NCBI Taxonomy" id="182803"/>
    <lineage>
        <taxon>Eukaryota</taxon>
        <taxon>Metazoa</taxon>
        <taxon>Ecdysozoa</taxon>
        <taxon>Arthropoda</taxon>
        <taxon>Chelicerata</taxon>
        <taxon>Arachnida</taxon>
        <taxon>Araneae</taxon>
        <taxon>Araneomorphae</taxon>
        <taxon>Entelegynae</taxon>
        <taxon>Araneoidea</taxon>
        <taxon>Araneidae</taxon>
        <taxon>Araneus</taxon>
    </lineage>
</organism>
<evidence type="ECO:0000256" key="5">
    <source>
        <dbReference type="SAM" id="Phobius"/>
    </source>
</evidence>
<evidence type="ECO:0000256" key="1">
    <source>
        <dbReference type="ARBA" id="ARBA00004141"/>
    </source>
</evidence>
<proteinExistence type="predicted"/>
<dbReference type="InterPro" id="IPR000830">
    <property type="entry name" value="Peripherin/rom-1"/>
</dbReference>
<dbReference type="OrthoDB" id="9836210at2759"/>
<evidence type="ECO:0008006" key="8">
    <source>
        <dbReference type="Google" id="ProtNLM"/>
    </source>
</evidence>
<evidence type="ECO:0000256" key="4">
    <source>
        <dbReference type="ARBA" id="ARBA00023136"/>
    </source>
</evidence>
<evidence type="ECO:0000313" key="7">
    <source>
        <dbReference type="Proteomes" id="UP000499080"/>
    </source>
</evidence>
<protein>
    <recommendedName>
        <fullName evidence="8">Tetraspanin</fullName>
    </recommendedName>
</protein>
<dbReference type="AlphaFoldDB" id="A0A4Y2I3B8"/>
<keyword evidence="4 5" id="KW-0472">Membrane</keyword>
<sequence length="159" mass="17990">MLLSWYVKTTLDKKIHFLQEYYHPKAVPLSFLVSGLVMILVSFLGIKAAVGGRVVEDASDAKSAAFFFHMYWTAATITVFAILAAAFACFVEIYFLRHGLGQGLKAGMEKYGQSSEIKSEIDRLQMDYKCCGVHSYKTWYNISWIDVQYLDARHPGVAR</sequence>
<dbReference type="SUPFAM" id="SSF48652">
    <property type="entry name" value="Tetraspanin"/>
    <property type="match status" value="1"/>
</dbReference>
<comment type="caution">
    <text evidence="6">The sequence shown here is derived from an EMBL/GenBank/DDBJ whole genome shotgun (WGS) entry which is preliminary data.</text>
</comment>